<keyword evidence="14" id="KW-0333">Golgi apparatus</keyword>
<name>A0AAW3ZFG9_9GAMM</name>
<keyword evidence="9" id="KW-0479">Metal-binding</keyword>
<evidence type="ECO:0000313" key="23">
    <source>
        <dbReference type="Proteomes" id="UP000613768"/>
    </source>
</evidence>
<evidence type="ECO:0000313" key="22">
    <source>
        <dbReference type="EMBL" id="MBD8524240.1"/>
    </source>
</evidence>
<dbReference type="InterPro" id="IPR007484">
    <property type="entry name" value="Peptidase_M28"/>
</dbReference>
<dbReference type="GO" id="GO:0005764">
    <property type="term" value="C:lysosome"/>
    <property type="evidence" value="ECO:0007669"/>
    <property type="project" value="UniProtKB-SubCell"/>
</dbReference>
<evidence type="ECO:0000256" key="15">
    <source>
        <dbReference type="ARBA" id="ARBA00023049"/>
    </source>
</evidence>
<keyword evidence="6" id="KW-0964">Secreted</keyword>
<dbReference type="EMBL" id="JACYTR010000001">
    <property type="protein sequence ID" value="MBD8524240.1"/>
    <property type="molecule type" value="Genomic_DNA"/>
</dbReference>
<evidence type="ECO:0000256" key="5">
    <source>
        <dbReference type="ARBA" id="ARBA00014116"/>
    </source>
</evidence>
<dbReference type="PANTHER" id="PTHR12053">
    <property type="entry name" value="PROTEASE FAMILY M28 PLASMA GLUTAMATE CARBOXYPEPTIDASE-RELATED"/>
    <property type="match status" value="1"/>
</dbReference>
<keyword evidence="8" id="KW-0645">Protease</keyword>
<evidence type="ECO:0000256" key="3">
    <source>
        <dbReference type="ARBA" id="ARBA00004555"/>
    </source>
</evidence>
<dbReference type="GO" id="GO:0070573">
    <property type="term" value="F:metallodipeptidase activity"/>
    <property type="evidence" value="ECO:0007669"/>
    <property type="project" value="InterPro"/>
</dbReference>
<evidence type="ECO:0000256" key="18">
    <source>
        <dbReference type="ARBA" id="ARBA00023228"/>
    </source>
</evidence>
<evidence type="ECO:0000259" key="21">
    <source>
        <dbReference type="Pfam" id="PF04389"/>
    </source>
</evidence>
<comment type="subunit">
    <text evidence="19">Homodimer. The monomeric form is inactive while the homodimer is active.</text>
</comment>
<keyword evidence="15" id="KW-0482">Metalloprotease</keyword>
<dbReference type="SUPFAM" id="SSF53187">
    <property type="entry name" value="Zn-dependent exopeptidases"/>
    <property type="match status" value="1"/>
</dbReference>
<protein>
    <recommendedName>
        <fullName evidence="5">Carboxypeptidase Q</fullName>
    </recommendedName>
    <alternativeName>
        <fullName evidence="20">Plasma glutamate carboxypeptidase</fullName>
    </alternativeName>
</protein>
<comment type="subcellular location">
    <subcellularLocation>
        <location evidence="1">Endoplasmic reticulum</location>
    </subcellularLocation>
    <subcellularLocation>
        <location evidence="3">Golgi apparatus</location>
    </subcellularLocation>
    <subcellularLocation>
        <location evidence="2">Lysosome</location>
    </subcellularLocation>
    <subcellularLocation>
        <location evidence="4">Secreted</location>
    </subcellularLocation>
</comment>
<evidence type="ECO:0000256" key="17">
    <source>
        <dbReference type="ARBA" id="ARBA00023180"/>
    </source>
</evidence>
<evidence type="ECO:0000256" key="7">
    <source>
        <dbReference type="ARBA" id="ARBA00022645"/>
    </source>
</evidence>
<evidence type="ECO:0000256" key="16">
    <source>
        <dbReference type="ARBA" id="ARBA00023145"/>
    </source>
</evidence>
<evidence type="ECO:0000256" key="9">
    <source>
        <dbReference type="ARBA" id="ARBA00022723"/>
    </source>
</evidence>
<evidence type="ECO:0000256" key="6">
    <source>
        <dbReference type="ARBA" id="ARBA00022525"/>
    </source>
</evidence>
<evidence type="ECO:0000256" key="20">
    <source>
        <dbReference type="ARBA" id="ARBA00033328"/>
    </source>
</evidence>
<keyword evidence="13" id="KW-0862">Zinc</keyword>
<sequence length="449" mass="47824">MAIGANSAVAGPDADTLAQIREHALSGNLAFELVESLTTEVGPRLAGSEGDARAQDWAEARMKSLGFDKVWREPVEIPHWKRRHERATVLGEYAQSLHISALGHSIGTGGPIAAEVVELADLAALKAIEDDRLNGKIVFVNHRMTRAINGAGYSIAGDIRSQGPSEAAKRGAIAFVMRSAGTDSHRFPHTGNTKRLEGVHVIPSAALSNPDAEQLHRLLKRKPDLQLQLDIDVGFDGTTTTHNVIGEISGRVPGSGIVVLGAHLDSWDNGTGAVDDGAGIAITMAAAAKLIERGQRPRRSIRMIAFAAEEVGLLGAKAYAKDNAQLMERHVVGMESDFGAGSIYAIQTSARGTALDALQPLFDALAPLDIAFAEGGYGPGPDILPMRDDGVPWFALKQNGIDYFDVHHTADDTLDKIVPQALPQQVAAYALATWFMADSQIELRAPADL</sequence>
<organism evidence="22 23">
    <name type="scientific">Pseudomarimonas arenosa</name>
    <dbReference type="NCBI Taxonomy" id="2774145"/>
    <lineage>
        <taxon>Bacteria</taxon>
        <taxon>Pseudomonadati</taxon>
        <taxon>Pseudomonadota</taxon>
        <taxon>Gammaproteobacteria</taxon>
        <taxon>Lysobacterales</taxon>
        <taxon>Lysobacteraceae</taxon>
        <taxon>Pseudomarimonas</taxon>
    </lineage>
</organism>
<dbReference type="Gene3D" id="3.40.630.10">
    <property type="entry name" value="Zn peptidases"/>
    <property type="match status" value="1"/>
</dbReference>
<feature type="domain" description="Peptidase M28" evidence="21">
    <location>
        <begin position="243"/>
        <end position="422"/>
    </location>
</feature>
<evidence type="ECO:0000256" key="11">
    <source>
        <dbReference type="ARBA" id="ARBA00022801"/>
    </source>
</evidence>
<evidence type="ECO:0000256" key="12">
    <source>
        <dbReference type="ARBA" id="ARBA00022824"/>
    </source>
</evidence>
<dbReference type="PANTHER" id="PTHR12053:SF3">
    <property type="entry name" value="CARBOXYPEPTIDASE Q"/>
    <property type="match status" value="1"/>
</dbReference>
<dbReference type="Pfam" id="PF04389">
    <property type="entry name" value="Peptidase_M28"/>
    <property type="match status" value="1"/>
</dbReference>
<keyword evidence="18" id="KW-0458">Lysosome</keyword>
<keyword evidence="16" id="KW-0865">Zymogen</keyword>
<keyword evidence="12" id="KW-0256">Endoplasmic reticulum</keyword>
<dbReference type="GO" id="GO:0004180">
    <property type="term" value="F:carboxypeptidase activity"/>
    <property type="evidence" value="ECO:0007669"/>
    <property type="project" value="UniProtKB-KW"/>
</dbReference>
<dbReference type="GO" id="GO:0005576">
    <property type="term" value="C:extracellular region"/>
    <property type="evidence" value="ECO:0007669"/>
    <property type="project" value="UniProtKB-SubCell"/>
</dbReference>
<evidence type="ECO:0000256" key="10">
    <source>
        <dbReference type="ARBA" id="ARBA00022729"/>
    </source>
</evidence>
<evidence type="ECO:0000256" key="1">
    <source>
        <dbReference type="ARBA" id="ARBA00004240"/>
    </source>
</evidence>
<keyword evidence="17" id="KW-0325">Glycoprotein</keyword>
<reference evidence="22 23" key="1">
    <citation type="submission" date="2020-09" db="EMBL/GenBank/DDBJ databases">
        <title>Pseudoxanthomonas sp. CAU 1598 isolated from sand of Yaerae Beach.</title>
        <authorList>
            <person name="Kim W."/>
        </authorList>
    </citation>
    <scope>NUCLEOTIDE SEQUENCE [LARGE SCALE GENOMIC DNA]</scope>
    <source>
        <strain evidence="22 23">CAU 1598</strain>
    </source>
</reference>
<evidence type="ECO:0000256" key="13">
    <source>
        <dbReference type="ARBA" id="ARBA00022833"/>
    </source>
</evidence>
<evidence type="ECO:0000256" key="8">
    <source>
        <dbReference type="ARBA" id="ARBA00022670"/>
    </source>
</evidence>
<evidence type="ECO:0000256" key="14">
    <source>
        <dbReference type="ARBA" id="ARBA00023034"/>
    </source>
</evidence>
<evidence type="ECO:0000256" key="4">
    <source>
        <dbReference type="ARBA" id="ARBA00004613"/>
    </source>
</evidence>
<accession>A0AAW3ZFG9</accession>
<dbReference type="AlphaFoldDB" id="A0AAW3ZFG9"/>
<dbReference type="GO" id="GO:0006508">
    <property type="term" value="P:proteolysis"/>
    <property type="evidence" value="ECO:0007669"/>
    <property type="project" value="UniProtKB-KW"/>
</dbReference>
<dbReference type="InterPro" id="IPR039866">
    <property type="entry name" value="CPQ"/>
</dbReference>
<dbReference type="GO" id="GO:0046872">
    <property type="term" value="F:metal ion binding"/>
    <property type="evidence" value="ECO:0007669"/>
    <property type="project" value="UniProtKB-KW"/>
</dbReference>
<keyword evidence="10" id="KW-0732">Signal</keyword>
<proteinExistence type="predicted"/>
<comment type="caution">
    <text evidence="22">The sequence shown here is derived from an EMBL/GenBank/DDBJ whole genome shotgun (WGS) entry which is preliminary data.</text>
</comment>
<keyword evidence="11" id="KW-0378">Hydrolase</keyword>
<dbReference type="Proteomes" id="UP000613768">
    <property type="component" value="Unassembled WGS sequence"/>
</dbReference>
<gene>
    <name evidence="22" type="ORF">IFO71_00650</name>
</gene>
<keyword evidence="23" id="KW-1185">Reference proteome</keyword>
<evidence type="ECO:0000256" key="19">
    <source>
        <dbReference type="ARBA" id="ARBA00025833"/>
    </source>
</evidence>
<dbReference type="Gene3D" id="3.50.30.30">
    <property type="match status" value="1"/>
</dbReference>
<evidence type="ECO:0000256" key="2">
    <source>
        <dbReference type="ARBA" id="ARBA00004371"/>
    </source>
</evidence>
<keyword evidence="7" id="KW-0121">Carboxypeptidase</keyword>